<dbReference type="InterPro" id="IPR043535">
    <property type="entry name" value="TEDC1"/>
</dbReference>
<reference evidence="6" key="3">
    <citation type="journal article" date="2020" name="Curr. Biol.">
        <title>Chromatin organization in early land plants reveals an ancestral association between H3K27me3, transposons, and constitutive heterochromatin.</title>
        <authorList>
            <person name="Montgomery S.A."/>
            <person name="Tanizawa Y."/>
            <person name="Galik B."/>
            <person name="Wang N."/>
            <person name="Ito T."/>
            <person name="Mochizuki T."/>
            <person name="Akimcheva S."/>
            <person name="Bowman J.L."/>
            <person name="Cognat V."/>
            <person name="Marechal-Drouard L."/>
            <person name="Ekker H."/>
            <person name="Hong S.F."/>
            <person name="Kohchi T."/>
            <person name="Lin S.S."/>
            <person name="Liu L.D."/>
            <person name="Nakamura Y."/>
            <person name="Valeeva L.R."/>
            <person name="Shakirov E.V."/>
            <person name="Shippen D.E."/>
            <person name="Wei W.L."/>
            <person name="Yagura M."/>
            <person name="Yamaoka S."/>
            <person name="Yamato K.T."/>
            <person name="Liu C."/>
            <person name="Berger F."/>
        </authorList>
    </citation>
    <scope>NUCLEOTIDE SEQUENCE [LARGE SCALE GENOMIC DNA]</scope>
    <source>
        <strain evidence="6">Tak-1</strain>
    </source>
</reference>
<reference evidence="4 5" key="1">
    <citation type="submission" date="2016-03" db="EMBL/GenBank/DDBJ databases">
        <title>Mechanisms controlling the formation of the plant cell surface in tip-growing cells are functionally conserved among land plants.</title>
        <authorList>
            <person name="Honkanen S."/>
            <person name="Jones V.A."/>
            <person name="Morieri G."/>
            <person name="Champion C."/>
            <person name="Hetherington A.J."/>
            <person name="Kelly S."/>
            <person name="Saint-Marcoux D."/>
            <person name="Proust H."/>
            <person name="Prescott H."/>
            <person name="Dolan L."/>
        </authorList>
    </citation>
    <scope>NUCLEOTIDE SEQUENCE [LARGE SCALE GENOMIC DNA]</scope>
    <source>
        <strain evidence="5">cv. Tak-1 and cv. Tak-2</strain>
        <tissue evidence="4">Whole gametophyte</tissue>
    </source>
</reference>
<protein>
    <recommendedName>
        <fullName evidence="2">Tubulin epsilon and delta complex protein 1 domain-containing protein</fullName>
    </recommendedName>
</protein>
<name>A0A176WHN8_MARPO</name>
<evidence type="ECO:0000313" key="6">
    <source>
        <dbReference type="Proteomes" id="UP001162541"/>
    </source>
</evidence>
<dbReference type="EMBL" id="LVLJ01000960">
    <property type="protein sequence ID" value="OAE31815.1"/>
    <property type="molecule type" value="Genomic_DNA"/>
</dbReference>
<feature type="region of interest" description="Disordered" evidence="1">
    <location>
        <begin position="152"/>
        <end position="176"/>
    </location>
</feature>
<dbReference type="Pfam" id="PF14970">
    <property type="entry name" value="TEDC1"/>
    <property type="match status" value="1"/>
</dbReference>
<dbReference type="InterPro" id="IPR027996">
    <property type="entry name" value="TEDC1_dom"/>
</dbReference>
<feature type="domain" description="Tubulin epsilon and delta complex protein 1" evidence="2">
    <location>
        <begin position="120"/>
        <end position="303"/>
    </location>
</feature>
<reference evidence="3" key="2">
    <citation type="journal article" date="2019" name="Curr. Biol.">
        <title>Chromatin organization in early land plants reveals an ancestral association between H3K27me3, transposons, and constitutive heterochromatin.</title>
        <authorList>
            <person name="Montgomery S.A."/>
            <person name="Tanizawa Y."/>
            <person name="Galik B."/>
            <person name="Wang N."/>
            <person name="Ito T."/>
            <person name="Mochizuki T."/>
            <person name="Akimcheva S."/>
            <person name="Bowman J."/>
            <person name="Cognat V."/>
            <person name="Drouard L."/>
            <person name="Ekker H."/>
            <person name="Houng S."/>
            <person name="Kohchi T."/>
            <person name="Lin S."/>
            <person name="Liu L.D."/>
            <person name="Nakamura Y."/>
            <person name="Valeeva L.R."/>
            <person name="Shakirov E.V."/>
            <person name="Shippen D.E."/>
            <person name="Wei W."/>
            <person name="Yagura M."/>
            <person name="Yamaoka S."/>
            <person name="Yamato K.T."/>
            <person name="Liu C."/>
            <person name="Berger F."/>
        </authorList>
    </citation>
    <scope>NUCLEOTIDE SEQUENCE [LARGE SCALE GENOMIC DNA]</scope>
    <source>
        <strain evidence="3">Tak-1</strain>
    </source>
</reference>
<dbReference type="EMBL" id="AP019872">
    <property type="protein sequence ID" value="BBN17286.1"/>
    <property type="molecule type" value="Genomic_DNA"/>
</dbReference>
<evidence type="ECO:0000313" key="4">
    <source>
        <dbReference type="EMBL" id="OAE31815.1"/>
    </source>
</evidence>
<proteinExistence type="predicted"/>
<gene>
    <name evidence="4" type="ORF">AXG93_1838s1250</name>
    <name evidence="3" type="ORF">Mp_7g13360</name>
</gene>
<evidence type="ECO:0000259" key="2">
    <source>
        <dbReference type="Pfam" id="PF14970"/>
    </source>
</evidence>
<evidence type="ECO:0000256" key="1">
    <source>
        <dbReference type="SAM" id="MobiDB-lite"/>
    </source>
</evidence>
<dbReference type="PANTHER" id="PTHR35076:SF1">
    <property type="entry name" value="TUBULIN EPSILON AND DELTA COMPLEX PROTEIN 1"/>
    <property type="match status" value="1"/>
</dbReference>
<keyword evidence="5" id="KW-1185">Reference proteome</keyword>
<sequence length="464" mass="51790">MGRRGVESVSESLAYLCSLVRPLGLHDLCPQSFLLAAANHPSASASIWSSLHQLICLQLAFPSSSISSSSSSSTLEPVENVLASRGGDDILPEDVVTFVKFYLSVWGYSHSSPIFYLSYETEESQSLLLALAWLISRCDIFKRALQHRLGKRSPPPFPATAPDVSKTSTAAERGRQARARSQNYVDKLVAASDKLVEVGLRARARSQQCLLLFGRVRMSMMTIHALVSTKATRMHKLNQIQLDLNIKNQNGLSHSQFDLLLLEDKEALESHFRALEAMRHVGQQMEQCEKHEIIFWQWMVAVLLHRDDVKRLPSVGLPSSKLTAVSEFCSVCIPSVLKVLRQQLANEEETVKCPSYTTSAEALAEDHITGVKDLSSVEEDNERVSNLIDYVHSHSQELMFVRETALTGNQCPRPVSDAESIVERFKYIATALLQALAQIRIQNRICIEDAMSPYATEGYILQNF</sequence>
<dbReference type="PANTHER" id="PTHR35076">
    <property type="entry name" value="TUBULIN EPSILON AND DELTA COMPLEX PROTEIN 1"/>
    <property type="match status" value="1"/>
</dbReference>
<organism evidence="4 5">
    <name type="scientific">Marchantia polymorpha subsp. ruderalis</name>
    <dbReference type="NCBI Taxonomy" id="1480154"/>
    <lineage>
        <taxon>Eukaryota</taxon>
        <taxon>Viridiplantae</taxon>
        <taxon>Streptophyta</taxon>
        <taxon>Embryophyta</taxon>
        <taxon>Marchantiophyta</taxon>
        <taxon>Marchantiopsida</taxon>
        <taxon>Marchantiidae</taxon>
        <taxon>Marchantiales</taxon>
        <taxon>Marchantiaceae</taxon>
        <taxon>Marchantia</taxon>
    </lineage>
</organism>
<evidence type="ECO:0000313" key="3">
    <source>
        <dbReference type="EMBL" id="BBN17286.1"/>
    </source>
</evidence>
<dbReference type="AlphaFoldDB" id="A0A176WHN8"/>
<accession>A0A176WHN8</accession>
<evidence type="ECO:0000313" key="5">
    <source>
        <dbReference type="Proteomes" id="UP000077202"/>
    </source>
</evidence>
<dbReference type="Proteomes" id="UP001162541">
    <property type="component" value="Chromosome 7"/>
</dbReference>
<dbReference type="Proteomes" id="UP000077202">
    <property type="component" value="Unassembled WGS sequence"/>
</dbReference>